<dbReference type="EMBL" id="QFMX01000003">
    <property type="protein sequence ID" value="PZO75968.1"/>
    <property type="molecule type" value="Genomic_DNA"/>
</dbReference>
<sequence>MSFAPHAPTDIAALIAAHPLAWVVSRGFDATPLPLLAECDGQGRLVSLLGHYARRNPQVAAFEANPNALILFNGPQGYVSPRLVSNPVWGATWNYATLRIVAEIAFVTSETDTALRRLAAHLEPRGGWHVDAMGDRYDRMIDHIVAFRATVTSCEAVFKLGQDEADGTFAEIVAGHPNRDLARAMRDQGDRRPQNRE</sequence>
<dbReference type="AlphaFoldDB" id="A0A2W5B5G8"/>
<dbReference type="Gene3D" id="2.30.110.10">
    <property type="entry name" value="Electron Transport, Fmn-binding Protein, Chain A"/>
    <property type="match status" value="1"/>
</dbReference>
<dbReference type="Pfam" id="PF04299">
    <property type="entry name" value="FMN_bind_2"/>
    <property type="match status" value="1"/>
</dbReference>
<gene>
    <name evidence="1" type="ORF">DI640_04175</name>
</gene>
<dbReference type="SUPFAM" id="SSF50475">
    <property type="entry name" value="FMN-binding split barrel"/>
    <property type="match status" value="1"/>
</dbReference>
<dbReference type="InterPro" id="IPR012349">
    <property type="entry name" value="Split_barrel_FMN-bd"/>
</dbReference>
<evidence type="ECO:0000313" key="2">
    <source>
        <dbReference type="Proteomes" id="UP000249555"/>
    </source>
</evidence>
<protein>
    <submittedName>
        <fullName evidence="1">FMN-binding negative transcriptional regulator</fullName>
    </submittedName>
</protein>
<accession>A0A2W5B5G8</accession>
<comment type="caution">
    <text evidence="1">The sequence shown here is derived from an EMBL/GenBank/DDBJ whole genome shotgun (WGS) entry which is preliminary data.</text>
</comment>
<proteinExistence type="predicted"/>
<name>A0A2W5B5G8_9SPHN</name>
<organism evidence="1 2">
    <name type="scientific">Sphingomonas taxi</name>
    <dbReference type="NCBI Taxonomy" id="1549858"/>
    <lineage>
        <taxon>Bacteria</taxon>
        <taxon>Pseudomonadati</taxon>
        <taxon>Pseudomonadota</taxon>
        <taxon>Alphaproteobacteria</taxon>
        <taxon>Sphingomonadales</taxon>
        <taxon>Sphingomonadaceae</taxon>
        <taxon>Sphingomonas</taxon>
    </lineage>
</organism>
<dbReference type="PANTHER" id="PTHR35802:SF1">
    <property type="entry name" value="PROTEASE SYNTHASE AND SPORULATION PROTEIN PAI 2"/>
    <property type="match status" value="1"/>
</dbReference>
<dbReference type="Proteomes" id="UP000249555">
    <property type="component" value="Unassembled WGS sequence"/>
</dbReference>
<evidence type="ECO:0000313" key="1">
    <source>
        <dbReference type="EMBL" id="PZO75968.1"/>
    </source>
</evidence>
<dbReference type="PANTHER" id="PTHR35802">
    <property type="entry name" value="PROTEASE SYNTHASE AND SPORULATION PROTEIN PAI 2"/>
    <property type="match status" value="1"/>
</dbReference>
<reference evidence="1 2" key="1">
    <citation type="submission" date="2017-08" db="EMBL/GenBank/DDBJ databases">
        <title>Infants hospitalized years apart are colonized by the same room-sourced microbial strains.</title>
        <authorList>
            <person name="Brooks B."/>
            <person name="Olm M.R."/>
            <person name="Firek B.A."/>
            <person name="Baker R."/>
            <person name="Thomas B.C."/>
            <person name="Morowitz M.J."/>
            <person name="Banfield J.F."/>
        </authorList>
    </citation>
    <scope>NUCLEOTIDE SEQUENCE [LARGE SCALE GENOMIC DNA]</scope>
    <source>
        <strain evidence="1">S2_018_000_R3_119</strain>
    </source>
</reference>
<dbReference type="InterPro" id="IPR007396">
    <property type="entry name" value="TR_PAI2-type"/>
</dbReference>